<sequence length="294" mass="33630">MENVNLPADEIPISMRDAIDATTITVNRLPRQLIVDESQLTFEELYACGGLADLERTLYHQQEVDQTMRDWQRFWHKVFDNWNSAHMANHDIPMRPRTFPDTNVSVGVLDRDHPPTGKRPGTKQPPERQQGAAVFLSVKIESPEEDTVSFLWKDSRGRPVNPSLVRITLGGRAEAMALAIEQYDKWATKAYDDHNTARVINEARRRIRHFCEVGSAGRGRLPPDFQDPELIYPDLAYPRALVQSGQWARLNQILLVLHPLAKVRITLAIALPSTESYFQSIQLTFVFCVLFCRK</sequence>
<evidence type="ECO:0000313" key="2">
    <source>
        <dbReference type="EMBL" id="RGP73017.1"/>
    </source>
</evidence>
<accession>A0A395SLN5</accession>
<dbReference type="Proteomes" id="UP000266152">
    <property type="component" value="Unassembled WGS sequence"/>
</dbReference>
<protein>
    <submittedName>
        <fullName evidence="2">Uncharacterized protein</fullName>
    </submittedName>
</protein>
<name>A0A395SLN5_FUSSP</name>
<gene>
    <name evidence="2" type="ORF">FSPOR_2393</name>
</gene>
<evidence type="ECO:0000313" key="3">
    <source>
        <dbReference type="Proteomes" id="UP000266152"/>
    </source>
</evidence>
<dbReference type="AlphaFoldDB" id="A0A395SLN5"/>
<keyword evidence="3" id="KW-1185">Reference proteome</keyword>
<feature type="region of interest" description="Disordered" evidence="1">
    <location>
        <begin position="108"/>
        <end position="129"/>
    </location>
</feature>
<proteinExistence type="predicted"/>
<dbReference type="EMBL" id="PXOF01000030">
    <property type="protein sequence ID" value="RGP73017.1"/>
    <property type="molecule type" value="Genomic_DNA"/>
</dbReference>
<organism evidence="2 3">
    <name type="scientific">Fusarium sporotrichioides</name>
    <dbReference type="NCBI Taxonomy" id="5514"/>
    <lineage>
        <taxon>Eukaryota</taxon>
        <taxon>Fungi</taxon>
        <taxon>Dikarya</taxon>
        <taxon>Ascomycota</taxon>
        <taxon>Pezizomycotina</taxon>
        <taxon>Sordariomycetes</taxon>
        <taxon>Hypocreomycetidae</taxon>
        <taxon>Hypocreales</taxon>
        <taxon>Nectriaceae</taxon>
        <taxon>Fusarium</taxon>
    </lineage>
</organism>
<reference evidence="2 3" key="1">
    <citation type="journal article" date="2018" name="PLoS Pathog.">
        <title>Evolution of structural diversity of trichothecenes, a family of toxins produced by plant pathogenic and entomopathogenic fungi.</title>
        <authorList>
            <person name="Proctor R.H."/>
            <person name="McCormick S.P."/>
            <person name="Kim H.S."/>
            <person name="Cardoza R.E."/>
            <person name="Stanley A.M."/>
            <person name="Lindo L."/>
            <person name="Kelly A."/>
            <person name="Brown D.W."/>
            <person name="Lee T."/>
            <person name="Vaughan M.M."/>
            <person name="Alexander N.J."/>
            <person name="Busman M."/>
            <person name="Gutierrez S."/>
        </authorList>
    </citation>
    <scope>NUCLEOTIDE SEQUENCE [LARGE SCALE GENOMIC DNA]</scope>
    <source>
        <strain evidence="2 3">NRRL 3299</strain>
    </source>
</reference>
<comment type="caution">
    <text evidence="2">The sequence shown here is derived from an EMBL/GenBank/DDBJ whole genome shotgun (WGS) entry which is preliminary data.</text>
</comment>
<evidence type="ECO:0000256" key="1">
    <source>
        <dbReference type="SAM" id="MobiDB-lite"/>
    </source>
</evidence>